<feature type="domain" description="Reverse transcriptase zinc-binding" evidence="1">
    <location>
        <begin position="83"/>
        <end position="169"/>
    </location>
</feature>
<evidence type="ECO:0000259" key="1">
    <source>
        <dbReference type="Pfam" id="PF13966"/>
    </source>
</evidence>
<protein>
    <recommendedName>
        <fullName evidence="1">Reverse transcriptase zinc-binding domain-containing protein</fullName>
    </recommendedName>
</protein>
<dbReference type="EMBL" id="JBBPBN010000811">
    <property type="protein sequence ID" value="KAK8482157.1"/>
    <property type="molecule type" value="Genomic_DNA"/>
</dbReference>
<name>A0ABR1ZP73_9ROSI</name>
<comment type="caution">
    <text evidence="2">The sequence shown here is derived from an EMBL/GenBank/DDBJ whole genome shotgun (WGS) entry which is preliminary data.</text>
</comment>
<dbReference type="Pfam" id="PF13966">
    <property type="entry name" value="zf-RVT"/>
    <property type="match status" value="1"/>
</dbReference>
<organism evidence="2 3">
    <name type="scientific">Hibiscus sabdariffa</name>
    <name type="common">roselle</name>
    <dbReference type="NCBI Taxonomy" id="183260"/>
    <lineage>
        <taxon>Eukaryota</taxon>
        <taxon>Viridiplantae</taxon>
        <taxon>Streptophyta</taxon>
        <taxon>Embryophyta</taxon>
        <taxon>Tracheophyta</taxon>
        <taxon>Spermatophyta</taxon>
        <taxon>Magnoliopsida</taxon>
        <taxon>eudicotyledons</taxon>
        <taxon>Gunneridae</taxon>
        <taxon>Pentapetalae</taxon>
        <taxon>rosids</taxon>
        <taxon>malvids</taxon>
        <taxon>Malvales</taxon>
        <taxon>Malvaceae</taxon>
        <taxon>Malvoideae</taxon>
        <taxon>Hibiscus</taxon>
    </lineage>
</organism>
<evidence type="ECO:0000313" key="3">
    <source>
        <dbReference type="Proteomes" id="UP001396334"/>
    </source>
</evidence>
<reference evidence="2 3" key="1">
    <citation type="journal article" date="2024" name="G3 (Bethesda)">
        <title>Genome assembly of Hibiscus sabdariffa L. provides insights into metabolisms of medicinal natural products.</title>
        <authorList>
            <person name="Kim T."/>
        </authorList>
    </citation>
    <scope>NUCLEOTIDE SEQUENCE [LARGE SCALE GENOMIC DNA]</scope>
    <source>
        <strain evidence="2">TK-2024</strain>
        <tissue evidence="2">Old leaves</tissue>
    </source>
</reference>
<proteinExistence type="predicted"/>
<dbReference type="Proteomes" id="UP001396334">
    <property type="component" value="Unassembled WGS sequence"/>
</dbReference>
<sequence>MARSYFSNLFTSDPRGDREFSLHGRFPEVDLVALQRLADPVTDEEVKRAIFDMGPLKAPGVDGFNAGFFQDNWDTVGGNVCQFSVKSAYRIQNGIVEGPNEDIWKVIARFKGTQRMRIFLWLACRDKIMTNYERMKRHFVSDARCGLCGADVEDVDHILTRCPNSFLVWKLVRADKMQDFMSCDIKSWIKINLTQPHRFAIDIAAWGLMFGGVCWFIWLRRNDLVFNVGREEVRRPVLDRARHWLASAVAATGAAALSRHLPTQVDRSWLWKYAEITLLLNSLVSYVDWKSERFAEFPLQIMLTLTKDLDHVATEKIAGIMEEDDSFQSVHFGKAPDTRYQAEIPKKRLQLTSMKPESQVIVGQPYGGEFVSGPRP</sequence>
<accession>A0ABR1ZP73</accession>
<keyword evidence="3" id="KW-1185">Reference proteome</keyword>
<gene>
    <name evidence="2" type="ORF">V6N11_027611</name>
</gene>
<dbReference type="InterPro" id="IPR026960">
    <property type="entry name" value="RVT-Znf"/>
</dbReference>
<evidence type="ECO:0000313" key="2">
    <source>
        <dbReference type="EMBL" id="KAK8482157.1"/>
    </source>
</evidence>